<dbReference type="EMBL" id="CALNXJ010000107">
    <property type="protein sequence ID" value="CAH3164685.1"/>
    <property type="molecule type" value="Genomic_DNA"/>
</dbReference>
<accession>A0AAU9Y370</accession>
<dbReference type="Proteomes" id="UP001159428">
    <property type="component" value="Unassembled WGS sequence"/>
</dbReference>
<dbReference type="AlphaFoldDB" id="A0AAU9Y370"/>
<comment type="caution">
    <text evidence="1">The sequence shown here is derived from an EMBL/GenBank/DDBJ whole genome shotgun (WGS) entry which is preliminary data.</text>
</comment>
<keyword evidence="2" id="KW-1185">Reference proteome</keyword>
<proteinExistence type="predicted"/>
<evidence type="ECO:0000313" key="2">
    <source>
        <dbReference type="Proteomes" id="UP001159428"/>
    </source>
</evidence>
<evidence type="ECO:0000313" key="1">
    <source>
        <dbReference type="EMBL" id="CAH3164685.1"/>
    </source>
</evidence>
<protein>
    <recommendedName>
        <fullName evidence="3">Endonuclease/exonuclease/phosphatase domain-containing protein</fullName>
    </recommendedName>
</protein>
<feature type="non-terminal residue" evidence="1">
    <location>
        <position position="1"/>
    </location>
</feature>
<gene>
    <name evidence="1" type="ORF">PMEA_00002393</name>
</gene>
<evidence type="ECO:0008006" key="3">
    <source>
        <dbReference type="Google" id="ProtNLM"/>
    </source>
</evidence>
<reference evidence="1 2" key="1">
    <citation type="submission" date="2022-05" db="EMBL/GenBank/DDBJ databases">
        <authorList>
            <consortium name="Genoscope - CEA"/>
            <person name="William W."/>
        </authorList>
    </citation>
    <scope>NUCLEOTIDE SEQUENCE [LARGE SCALE GENOMIC DNA]</scope>
</reference>
<sequence>LTVIKAYAPTDDTMDEGKDELNNQLLDSVASCSSHDMILMMGDLNAYGSNNIDREEVLRKFSVGVMNGIGKGYVTSNLGKILNRDDPTNPVEEKEETEELDQGPDLLRADMEYTASRQTDNITGFRKVKGGQKCVSSWNTTGSYGIPRKMVRVVVGIYGGFECAVIDGWEIS</sequence>
<name>A0AAU9Y370_9CNID</name>
<feature type="non-terminal residue" evidence="1">
    <location>
        <position position="172"/>
    </location>
</feature>
<organism evidence="1 2">
    <name type="scientific">Pocillopora meandrina</name>
    <dbReference type="NCBI Taxonomy" id="46732"/>
    <lineage>
        <taxon>Eukaryota</taxon>
        <taxon>Metazoa</taxon>
        <taxon>Cnidaria</taxon>
        <taxon>Anthozoa</taxon>
        <taxon>Hexacorallia</taxon>
        <taxon>Scleractinia</taxon>
        <taxon>Astrocoeniina</taxon>
        <taxon>Pocilloporidae</taxon>
        <taxon>Pocillopora</taxon>
    </lineage>
</organism>